<proteinExistence type="predicted"/>
<dbReference type="InterPro" id="IPR012337">
    <property type="entry name" value="RNaseH-like_sf"/>
</dbReference>
<name>A0AAV7FF82_ARIFI</name>
<dbReference type="AlphaFoldDB" id="A0AAV7FF82"/>
<sequence length="727" mass="83268">MNKTLVEKVRCMLSNAGLGRKFWVEAVTYAQHLVNHLPSSAIGGKTPLEVWSEKPATDYDSLRIFSSIAYYHVNESKLDPRAKKALFMGFNAGVKGYRLWCLEAKKTIISRDVTFDESAMLNKVNLEEANSTPQQVECRPKQVEFEQTVVIPAQKTTDDSPMAEEESDEEEVPTQEPQQQSEPIAVRRERREIHKPAHFTDMVAYALPFVDDVPCTYPEVIRSSESGRWAGAMEEEIESLEKKKTWELTQLPKGKRAIGCKWVFAKKEGFPDNGDVRYKARLVARCYAQKEGIDYNEVFSPVVKHSSIRILLALVAQLNLELAQLDVKTAFLHGDLREEIYMTQPDGYKVAGKENWVCKLNKSLYGLKQSPRQWSTRFDRFMKDQKYTRSKYDNCVYLRKLQDGSYIYLLLYVDDMLIAAKSEVEIDRLKAQFNKEFEMKDLGEAKKILGMEISRNRERGKLWISQKQYLQKVLQRFGIHDDTKPVSTPLAPHLKLSNQLSPTTDEEREYMATVPYAIAVGSLMYAMVVSVVSRFIHDPGKGHWQAVKWILWYLQNTVDVGLAFERDESLGQCIVGYCDSDYAGDLDKRRSTTGYLFTLAKAPVSWKSTLQSTVALSTTEAEYMAITEAVKEAIWLHGLLKDLGVGQKQLKVYSDSQSATHLAKNQVFHARTKHIDVRFHFVREILEEEEILLQNIHTAENPADMLTKVVTRTKFEHCLDLVNILHI</sequence>
<dbReference type="CDD" id="cd09272">
    <property type="entry name" value="RNase_HI_RT_Ty1"/>
    <property type="match status" value="1"/>
</dbReference>
<dbReference type="Pfam" id="PF25597">
    <property type="entry name" value="SH3_retrovirus"/>
    <property type="match status" value="1"/>
</dbReference>
<gene>
    <name evidence="4" type="ORF">H6P81_003323</name>
</gene>
<dbReference type="Gene3D" id="3.30.420.10">
    <property type="entry name" value="Ribonuclease H-like superfamily/Ribonuclease H"/>
    <property type="match status" value="1"/>
</dbReference>
<feature type="compositionally biased region" description="Acidic residues" evidence="1">
    <location>
        <begin position="161"/>
        <end position="173"/>
    </location>
</feature>
<dbReference type="InterPro" id="IPR043502">
    <property type="entry name" value="DNA/RNA_pol_sf"/>
</dbReference>
<evidence type="ECO:0000313" key="4">
    <source>
        <dbReference type="EMBL" id="KAG9458815.1"/>
    </source>
</evidence>
<evidence type="ECO:0000259" key="2">
    <source>
        <dbReference type="Pfam" id="PF07727"/>
    </source>
</evidence>
<dbReference type="EMBL" id="JAINDJ010000002">
    <property type="protein sequence ID" value="KAG9458815.1"/>
    <property type="molecule type" value="Genomic_DNA"/>
</dbReference>
<reference evidence="4 5" key="1">
    <citation type="submission" date="2021-07" db="EMBL/GenBank/DDBJ databases">
        <title>The Aristolochia fimbriata genome: insights into angiosperm evolution, floral development and chemical biosynthesis.</title>
        <authorList>
            <person name="Jiao Y."/>
        </authorList>
    </citation>
    <scope>NUCLEOTIDE SEQUENCE [LARGE SCALE GENOMIC DNA]</scope>
    <source>
        <strain evidence="4">IBCAS-2021</strain>
        <tissue evidence="4">Leaf</tissue>
    </source>
</reference>
<feature type="domain" description="Retroviral polymerase SH3-like" evidence="3">
    <location>
        <begin position="67"/>
        <end position="123"/>
    </location>
</feature>
<feature type="domain" description="Reverse transcriptase Ty1/copia-type" evidence="2">
    <location>
        <begin position="244"/>
        <end position="490"/>
    </location>
</feature>
<dbReference type="InterPro" id="IPR013103">
    <property type="entry name" value="RVT_2"/>
</dbReference>
<protein>
    <recommendedName>
        <fullName evidence="6">Reverse transcriptase Ty1/copia-type domain-containing protein</fullName>
    </recommendedName>
</protein>
<evidence type="ECO:0000259" key="3">
    <source>
        <dbReference type="Pfam" id="PF25597"/>
    </source>
</evidence>
<dbReference type="InterPro" id="IPR036397">
    <property type="entry name" value="RNaseH_sf"/>
</dbReference>
<feature type="region of interest" description="Disordered" evidence="1">
    <location>
        <begin position="150"/>
        <end position="185"/>
    </location>
</feature>
<evidence type="ECO:0000256" key="1">
    <source>
        <dbReference type="SAM" id="MobiDB-lite"/>
    </source>
</evidence>
<organism evidence="4 5">
    <name type="scientific">Aristolochia fimbriata</name>
    <name type="common">White veined hardy Dutchman's pipe vine</name>
    <dbReference type="NCBI Taxonomy" id="158543"/>
    <lineage>
        <taxon>Eukaryota</taxon>
        <taxon>Viridiplantae</taxon>
        <taxon>Streptophyta</taxon>
        <taxon>Embryophyta</taxon>
        <taxon>Tracheophyta</taxon>
        <taxon>Spermatophyta</taxon>
        <taxon>Magnoliopsida</taxon>
        <taxon>Magnoliidae</taxon>
        <taxon>Piperales</taxon>
        <taxon>Aristolochiaceae</taxon>
        <taxon>Aristolochia</taxon>
    </lineage>
</organism>
<evidence type="ECO:0008006" key="6">
    <source>
        <dbReference type="Google" id="ProtNLM"/>
    </source>
</evidence>
<feature type="compositionally biased region" description="Low complexity" evidence="1">
    <location>
        <begin position="174"/>
        <end position="183"/>
    </location>
</feature>
<accession>A0AAV7FF82</accession>
<dbReference type="PANTHER" id="PTHR11439">
    <property type="entry name" value="GAG-POL-RELATED RETROTRANSPOSON"/>
    <property type="match status" value="1"/>
</dbReference>
<keyword evidence="5" id="KW-1185">Reference proteome</keyword>
<dbReference type="SUPFAM" id="SSF53098">
    <property type="entry name" value="Ribonuclease H-like"/>
    <property type="match status" value="1"/>
</dbReference>
<comment type="caution">
    <text evidence="4">The sequence shown here is derived from an EMBL/GenBank/DDBJ whole genome shotgun (WGS) entry which is preliminary data.</text>
</comment>
<dbReference type="InterPro" id="IPR057670">
    <property type="entry name" value="SH3_retrovirus"/>
</dbReference>
<dbReference type="Proteomes" id="UP000825729">
    <property type="component" value="Unassembled WGS sequence"/>
</dbReference>
<dbReference type="SUPFAM" id="SSF56672">
    <property type="entry name" value="DNA/RNA polymerases"/>
    <property type="match status" value="1"/>
</dbReference>
<dbReference type="GO" id="GO:0003676">
    <property type="term" value="F:nucleic acid binding"/>
    <property type="evidence" value="ECO:0007669"/>
    <property type="project" value="InterPro"/>
</dbReference>
<dbReference type="Pfam" id="PF07727">
    <property type="entry name" value="RVT_2"/>
    <property type="match status" value="1"/>
</dbReference>
<evidence type="ECO:0000313" key="5">
    <source>
        <dbReference type="Proteomes" id="UP000825729"/>
    </source>
</evidence>